<dbReference type="SUPFAM" id="SSF55729">
    <property type="entry name" value="Acyl-CoA N-acyltransferases (Nat)"/>
    <property type="match status" value="1"/>
</dbReference>
<dbReference type="Proteomes" id="UP000032266">
    <property type="component" value="Chromosome"/>
</dbReference>
<keyword evidence="2" id="KW-0808">Transferase</keyword>
<dbReference type="PROSITE" id="PS51186">
    <property type="entry name" value="GNAT"/>
    <property type="match status" value="1"/>
</dbReference>
<feature type="domain" description="N-acetyltransferase" evidence="1">
    <location>
        <begin position="1"/>
        <end position="129"/>
    </location>
</feature>
<reference evidence="2 3" key="1">
    <citation type="submission" date="2014-01" db="EMBL/GenBank/DDBJ databases">
        <title>Full genme sequencing of cellulolytic bacterium Gynuella sunshinyii YC6258T gen. nov., sp. nov.</title>
        <authorList>
            <person name="Khan H."/>
            <person name="Chung E.J."/>
            <person name="Chung Y.R."/>
        </authorList>
    </citation>
    <scope>NUCLEOTIDE SEQUENCE [LARGE SCALE GENOMIC DNA]</scope>
    <source>
        <strain evidence="2 3">YC6258</strain>
    </source>
</reference>
<proteinExistence type="predicted"/>
<accession>A0A0C5VK13</accession>
<evidence type="ECO:0000259" key="1">
    <source>
        <dbReference type="PROSITE" id="PS51186"/>
    </source>
</evidence>
<gene>
    <name evidence="2" type="ORF">YC6258_01660</name>
</gene>
<dbReference type="Pfam" id="PF13673">
    <property type="entry name" value="Acetyltransf_10"/>
    <property type="match status" value="1"/>
</dbReference>
<dbReference type="CDD" id="cd04301">
    <property type="entry name" value="NAT_SF"/>
    <property type="match status" value="1"/>
</dbReference>
<dbReference type="EMBL" id="CP007142">
    <property type="protein sequence ID" value="AJQ93708.1"/>
    <property type="molecule type" value="Genomic_DNA"/>
</dbReference>
<dbReference type="GO" id="GO:0016747">
    <property type="term" value="F:acyltransferase activity, transferring groups other than amino-acyl groups"/>
    <property type="evidence" value="ECO:0007669"/>
    <property type="project" value="InterPro"/>
</dbReference>
<dbReference type="KEGG" id="gsn:YC6258_01660"/>
<dbReference type="InterPro" id="IPR016181">
    <property type="entry name" value="Acyl_CoA_acyltransferase"/>
</dbReference>
<keyword evidence="2" id="KW-0012">Acyltransferase</keyword>
<dbReference type="STRING" id="1445510.YC6258_01660"/>
<evidence type="ECO:0000313" key="2">
    <source>
        <dbReference type="EMBL" id="AJQ93708.1"/>
    </source>
</evidence>
<organism evidence="2 3">
    <name type="scientific">Gynuella sunshinyii YC6258</name>
    <dbReference type="NCBI Taxonomy" id="1445510"/>
    <lineage>
        <taxon>Bacteria</taxon>
        <taxon>Pseudomonadati</taxon>
        <taxon>Pseudomonadota</taxon>
        <taxon>Gammaproteobacteria</taxon>
        <taxon>Oceanospirillales</taxon>
        <taxon>Saccharospirillaceae</taxon>
        <taxon>Gynuella</taxon>
    </lineage>
</organism>
<dbReference type="AlphaFoldDB" id="A0A0C5VK13"/>
<dbReference type="Gene3D" id="3.40.630.30">
    <property type="match status" value="1"/>
</dbReference>
<name>A0A0C5VK13_9GAMM</name>
<keyword evidence="3" id="KW-1185">Reference proteome</keyword>
<protein>
    <submittedName>
        <fullName evidence="2">Putative acyltransferase</fullName>
    </submittedName>
</protein>
<sequence>MLAELRARAMKDSLEAIGRYDEQRVRNRLLENFVVGDTYKVLMDQQLAGFYVIHLREDHLYLDHLYIDPAFQGHGLGHKILTDIQQQARSLNLPVRLGALRDSRANKFYRRHGFIQTHEDAFDIFYQWQ</sequence>
<dbReference type="InterPro" id="IPR000182">
    <property type="entry name" value="GNAT_dom"/>
</dbReference>
<evidence type="ECO:0000313" key="3">
    <source>
        <dbReference type="Proteomes" id="UP000032266"/>
    </source>
</evidence>
<dbReference type="HOGENOM" id="CLU_013985_22_1_6"/>